<dbReference type="InterPro" id="IPR011990">
    <property type="entry name" value="TPR-like_helical_dom_sf"/>
</dbReference>
<evidence type="ECO:0000256" key="1">
    <source>
        <dbReference type="ARBA" id="ARBA00022737"/>
    </source>
</evidence>
<dbReference type="Pfam" id="PF07719">
    <property type="entry name" value="TPR_2"/>
    <property type="match status" value="1"/>
</dbReference>
<organism evidence="4 5">
    <name type="scientific">Aduncisulcus paluster</name>
    <dbReference type="NCBI Taxonomy" id="2918883"/>
    <lineage>
        <taxon>Eukaryota</taxon>
        <taxon>Metamonada</taxon>
        <taxon>Carpediemonas-like organisms</taxon>
        <taxon>Aduncisulcus</taxon>
    </lineage>
</organism>
<feature type="repeat" description="TPR" evidence="3">
    <location>
        <begin position="51"/>
        <end position="84"/>
    </location>
</feature>
<keyword evidence="5" id="KW-1185">Reference proteome</keyword>
<dbReference type="PROSITE" id="PS50005">
    <property type="entry name" value="TPR"/>
    <property type="match status" value="2"/>
</dbReference>
<protein>
    <submittedName>
        <fullName evidence="4">Tetratricopeptide repeat protein 27</fullName>
    </submittedName>
</protein>
<keyword evidence="2 3" id="KW-0802">TPR repeat</keyword>
<dbReference type="InterPro" id="IPR013105">
    <property type="entry name" value="TPR_2"/>
</dbReference>
<evidence type="ECO:0000256" key="2">
    <source>
        <dbReference type="ARBA" id="ARBA00022803"/>
    </source>
</evidence>
<dbReference type="Gene3D" id="1.25.40.10">
    <property type="entry name" value="Tetratricopeptide repeat domain"/>
    <property type="match status" value="1"/>
</dbReference>
<accession>A0ABQ5K2F7</accession>
<dbReference type="SMART" id="SM00028">
    <property type="entry name" value="TPR"/>
    <property type="match status" value="2"/>
</dbReference>
<gene>
    <name evidence="4" type="ORF">ADUPG1_013296</name>
</gene>
<sequence>MAEQYLKSKFGMTPSTAIGWFRAGCAFFRKNQYQNSVDCLRRSAALDPSNAEVYQVLGRAYISLKQTDLAVAALKKAVSLDAAADWQLLVELTGGKSKEGG</sequence>
<dbReference type="SUPFAM" id="SSF48452">
    <property type="entry name" value="TPR-like"/>
    <property type="match status" value="1"/>
</dbReference>
<keyword evidence="1" id="KW-0677">Repeat</keyword>
<reference evidence="4" key="1">
    <citation type="submission" date="2022-03" db="EMBL/GenBank/DDBJ databases">
        <title>Draft genome sequence of Aduncisulcus paluster, a free-living microaerophilic Fornicata.</title>
        <authorList>
            <person name="Yuyama I."/>
            <person name="Kume K."/>
            <person name="Tamura T."/>
            <person name="Inagaki Y."/>
            <person name="Hashimoto T."/>
        </authorList>
    </citation>
    <scope>NUCLEOTIDE SEQUENCE</scope>
    <source>
        <strain evidence="4">NY0171</strain>
    </source>
</reference>
<evidence type="ECO:0000313" key="5">
    <source>
        <dbReference type="Proteomes" id="UP001057375"/>
    </source>
</evidence>
<evidence type="ECO:0000256" key="3">
    <source>
        <dbReference type="PROSITE-ProRule" id="PRU00339"/>
    </source>
</evidence>
<proteinExistence type="predicted"/>
<dbReference type="Proteomes" id="UP001057375">
    <property type="component" value="Unassembled WGS sequence"/>
</dbReference>
<evidence type="ECO:0000313" key="4">
    <source>
        <dbReference type="EMBL" id="GKT26258.1"/>
    </source>
</evidence>
<name>A0ABQ5K2F7_9EUKA</name>
<dbReference type="InterPro" id="IPR019734">
    <property type="entry name" value="TPR_rpt"/>
</dbReference>
<feature type="repeat" description="TPR" evidence="3">
    <location>
        <begin position="17"/>
        <end position="50"/>
    </location>
</feature>
<dbReference type="Pfam" id="PF13181">
    <property type="entry name" value="TPR_8"/>
    <property type="match status" value="1"/>
</dbReference>
<dbReference type="EMBL" id="BQXS01012644">
    <property type="protein sequence ID" value="GKT26258.1"/>
    <property type="molecule type" value="Genomic_DNA"/>
</dbReference>
<comment type="caution">
    <text evidence="4">The sequence shown here is derived from an EMBL/GenBank/DDBJ whole genome shotgun (WGS) entry which is preliminary data.</text>
</comment>